<reference evidence="2" key="1">
    <citation type="submission" date="2020-08" db="EMBL/GenBank/DDBJ databases">
        <title>Ramlibacter sp. GTP1 16S ribosomal RNA gene genome sequencing and assembly.</title>
        <authorList>
            <person name="Kang M."/>
        </authorList>
    </citation>
    <scope>NUCLEOTIDE SEQUENCE</scope>
    <source>
        <strain evidence="2">GTP1</strain>
    </source>
</reference>
<feature type="transmembrane region" description="Helical" evidence="1">
    <location>
        <begin position="39"/>
        <end position="58"/>
    </location>
</feature>
<sequence>MPILIERTSKKIKLLAAVGLVTLHVGAVLYLFSGWGWTWVLPIAGAVAYGLSRLLAWWHHH</sequence>
<comment type="caution">
    <text evidence="2">The sequence shown here is derived from an EMBL/GenBank/DDBJ whole genome shotgun (WGS) entry which is preliminary data.</text>
</comment>
<protein>
    <submittedName>
        <fullName evidence="2">Uncharacterized protein</fullName>
    </submittedName>
</protein>
<evidence type="ECO:0000313" key="3">
    <source>
        <dbReference type="Proteomes" id="UP000596827"/>
    </source>
</evidence>
<gene>
    <name evidence="2" type="ORF">H8R02_29795</name>
</gene>
<evidence type="ECO:0000313" key="2">
    <source>
        <dbReference type="EMBL" id="MBC5768692.1"/>
    </source>
</evidence>
<evidence type="ECO:0000256" key="1">
    <source>
        <dbReference type="SAM" id="Phobius"/>
    </source>
</evidence>
<organism evidence="2 3">
    <name type="scientific">Ramlibacter albus</name>
    <dbReference type="NCBI Taxonomy" id="2079448"/>
    <lineage>
        <taxon>Bacteria</taxon>
        <taxon>Pseudomonadati</taxon>
        <taxon>Pseudomonadota</taxon>
        <taxon>Betaproteobacteria</taxon>
        <taxon>Burkholderiales</taxon>
        <taxon>Comamonadaceae</taxon>
        <taxon>Ramlibacter</taxon>
    </lineage>
</organism>
<keyword evidence="1" id="KW-1133">Transmembrane helix</keyword>
<feature type="transmembrane region" description="Helical" evidence="1">
    <location>
        <begin position="12"/>
        <end position="33"/>
    </location>
</feature>
<keyword evidence="1" id="KW-0472">Membrane</keyword>
<name>A0A923MGT5_9BURK</name>
<keyword evidence="3" id="KW-1185">Reference proteome</keyword>
<accession>A0A923MGT5</accession>
<proteinExistence type="predicted"/>
<dbReference type="Proteomes" id="UP000596827">
    <property type="component" value="Unassembled WGS sequence"/>
</dbReference>
<dbReference type="AlphaFoldDB" id="A0A923MGT5"/>
<dbReference type="EMBL" id="JACORU010000022">
    <property type="protein sequence ID" value="MBC5768692.1"/>
    <property type="molecule type" value="Genomic_DNA"/>
</dbReference>
<keyword evidence="1" id="KW-0812">Transmembrane</keyword>
<dbReference type="RefSeq" id="WP_187085625.1">
    <property type="nucleotide sequence ID" value="NZ_JACORU010000022.1"/>
</dbReference>